<proteinExistence type="predicted"/>
<dbReference type="AlphaFoldDB" id="A0AA35Z4A8"/>
<sequence>MVGSSKTVAFADQSSTMVMLNVKPWQNLILSLTASRYNEALRPMIECLRFSPLAQALTMEESIPLVHLSKAYCLLLKIQGFDATKGLVDPDSISSSNLIHMLYQMG</sequence>
<keyword evidence="2" id="KW-1185">Reference proteome</keyword>
<dbReference type="EMBL" id="OX465081">
    <property type="protein sequence ID" value="CAI9285112.1"/>
    <property type="molecule type" value="Genomic_DNA"/>
</dbReference>
<name>A0AA35Z4A8_LACSI</name>
<protein>
    <submittedName>
        <fullName evidence="1">Uncharacterized protein</fullName>
    </submittedName>
</protein>
<reference evidence="1" key="1">
    <citation type="submission" date="2023-04" db="EMBL/GenBank/DDBJ databases">
        <authorList>
            <person name="Vijverberg K."/>
            <person name="Xiong W."/>
            <person name="Schranz E."/>
        </authorList>
    </citation>
    <scope>NUCLEOTIDE SEQUENCE</scope>
</reference>
<evidence type="ECO:0000313" key="1">
    <source>
        <dbReference type="EMBL" id="CAI9285112.1"/>
    </source>
</evidence>
<accession>A0AA35Z4A8</accession>
<gene>
    <name evidence="1" type="ORF">LSALG_LOCUS24601</name>
</gene>
<organism evidence="1 2">
    <name type="scientific">Lactuca saligna</name>
    <name type="common">Willowleaf lettuce</name>
    <dbReference type="NCBI Taxonomy" id="75948"/>
    <lineage>
        <taxon>Eukaryota</taxon>
        <taxon>Viridiplantae</taxon>
        <taxon>Streptophyta</taxon>
        <taxon>Embryophyta</taxon>
        <taxon>Tracheophyta</taxon>
        <taxon>Spermatophyta</taxon>
        <taxon>Magnoliopsida</taxon>
        <taxon>eudicotyledons</taxon>
        <taxon>Gunneridae</taxon>
        <taxon>Pentapetalae</taxon>
        <taxon>asterids</taxon>
        <taxon>campanulids</taxon>
        <taxon>Asterales</taxon>
        <taxon>Asteraceae</taxon>
        <taxon>Cichorioideae</taxon>
        <taxon>Cichorieae</taxon>
        <taxon>Lactucinae</taxon>
        <taxon>Lactuca</taxon>
    </lineage>
</organism>
<evidence type="ECO:0000313" key="2">
    <source>
        <dbReference type="Proteomes" id="UP001177003"/>
    </source>
</evidence>
<dbReference type="Proteomes" id="UP001177003">
    <property type="component" value="Chromosome 5"/>
</dbReference>